<dbReference type="Proteomes" id="UP000317835">
    <property type="component" value="Chromosome"/>
</dbReference>
<sequence length="312" mass="32410">MSDQGRRDRPARRRFRPIVGEALESRELMSTLTPGAIFLQRRAMLARQLMIGQRGSVDRFVTAAGSAVTVTDTDGERYRVQLTGEGAVTSTSLPDGRIGLVVRGTNTLSQLDVVPLSRVRVAEGAHTFGPYKAFGDGMLNIGLLDVYGPINGIFGYNTAKLSGPLVVRDGTTVDRIALADLEPGASVSVGGTLNQLEVLRSAHLAGAGTGINTGLDLNVLNVGGFLTLNDGAGIRVGRDLGLIEQAASGTGRGGRGARIDGGVFIAEGSRWSIDRTLAAAVLDLGDFVGTSRFVVGNGIPTGGLVVVGTSIP</sequence>
<dbReference type="EMBL" id="CP036426">
    <property type="protein sequence ID" value="QDV32318.1"/>
    <property type="molecule type" value="Genomic_DNA"/>
</dbReference>
<dbReference type="AlphaFoldDB" id="A0A518GUP8"/>
<evidence type="ECO:0000313" key="1">
    <source>
        <dbReference type="EMBL" id="QDV32318.1"/>
    </source>
</evidence>
<protein>
    <submittedName>
        <fullName evidence="1">Uncharacterized protein</fullName>
    </submittedName>
</protein>
<accession>A0A518GUP8</accession>
<organism evidence="1 2">
    <name type="scientific">Tautonia plasticadhaerens</name>
    <dbReference type="NCBI Taxonomy" id="2527974"/>
    <lineage>
        <taxon>Bacteria</taxon>
        <taxon>Pseudomonadati</taxon>
        <taxon>Planctomycetota</taxon>
        <taxon>Planctomycetia</taxon>
        <taxon>Isosphaerales</taxon>
        <taxon>Isosphaeraceae</taxon>
        <taxon>Tautonia</taxon>
    </lineage>
</organism>
<gene>
    <name evidence="1" type="ORF">ElP_01460</name>
</gene>
<keyword evidence="2" id="KW-1185">Reference proteome</keyword>
<dbReference type="OrthoDB" id="259937at2"/>
<evidence type="ECO:0000313" key="2">
    <source>
        <dbReference type="Proteomes" id="UP000317835"/>
    </source>
</evidence>
<reference evidence="1 2" key="1">
    <citation type="submission" date="2019-02" db="EMBL/GenBank/DDBJ databases">
        <title>Deep-cultivation of Planctomycetes and their phenomic and genomic characterization uncovers novel biology.</title>
        <authorList>
            <person name="Wiegand S."/>
            <person name="Jogler M."/>
            <person name="Boedeker C."/>
            <person name="Pinto D."/>
            <person name="Vollmers J."/>
            <person name="Rivas-Marin E."/>
            <person name="Kohn T."/>
            <person name="Peeters S.H."/>
            <person name="Heuer A."/>
            <person name="Rast P."/>
            <person name="Oberbeckmann S."/>
            <person name="Bunk B."/>
            <person name="Jeske O."/>
            <person name="Meyerdierks A."/>
            <person name="Storesund J.E."/>
            <person name="Kallscheuer N."/>
            <person name="Luecker S."/>
            <person name="Lage O.M."/>
            <person name="Pohl T."/>
            <person name="Merkel B.J."/>
            <person name="Hornburger P."/>
            <person name="Mueller R.-W."/>
            <person name="Bruemmer F."/>
            <person name="Labrenz M."/>
            <person name="Spormann A.M."/>
            <person name="Op den Camp H."/>
            <person name="Overmann J."/>
            <person name="Amann R."/>
            <person name="Jetten M.S.M."/>
            <person name="Mascher T."/>
            <person name="Medema M.H."/>
            <person name="Devos D.P."/>
            <person name="Kaster A.-K."/>
            <person name="Ovreas L."/>
            <person name="Rohde M."/>
            <person name="Galperin M.Y."/>
            <person name="Jogler C."/>
        </authorList>
    </citation>
    <scope>NUCLEOTIDE SEQUENCE [LARGE SCALE GENOMIC DNA]</scope>
    <source>
        <strain evidence="1 2">ElP</strain>
    </source>
</reference>
<name>A0A518GUP8_9BACT</name>
<dbReference type="RefSeq" id="WP_145266329.1">
    <property type="nucleotide sequence ID" value="NZ_CP036426.1"/>
</dbReference>
<proteinExistence type="predicted"/>
<dbReference type="KEGG" id="tpla:ElP_01460"/>